<dbReference type="SUPFAM" id="SSF53756">
    <property type="entry name" value="UDP-Glycosyltransferase/glycogen phosphorylase"/>
    <property type="match status" value="1"/>
</dbReference>
<dbReference type="GO" id="GO:0005886">
    <property type="term" value="C:plasma membrane"/>
    <property type="evidence" value="ECO:0007669"/>
    <property type="project" value="UniProtKB-SubCell"/>
</dbReference>
<dbReference type="FunFam" id="3.90.550.10:FF:000196">
    <property type="entry name" value="Glycosyl transferase"/>
    <property type="match status" value="1"/>
</dbReference>
<dbReference type="InterPro" id="IPR043148">
    <property type="entry name" value="TagF_C"/>
</dbReference>
<keyword evidence="5" id="KW-0777">Teichoic acid biosynthesis</keyword>
<protein>
    <submittedName>
        <fullName evidence="8">Glycosyl transferase</fullName>
    </submittedName>
</protein>
<comment type="similarity">
    <text evidence="2">Belongs to the CDP-glycerol glycerophosphotransferase family.</text>
</comment>
<comment type="subcellular location">
    <subcellularLocation>
        <location evidence="1">Cell membrane</location>
        <topology evidence="1">Peripheral membrane protein</topology>
    </subcellularLocation>
</comment>
<keyword evidence="4 8" id="KW-0808">Transferase</keyword>
<evidence type="ECO:0000256" key="4">
    <source>
        <dbReference type="ARBA" id="ARBA00022679"/>
    </source>
</evidence>
<dbReference type="InterPro" id="IPR043149">
    <property type="entry name" value="TagF_N"/>
</dbReference>
<accession>A0A8J3VLU6</accession>
<proteinExistence type="inferred from homology"/>
<dbReference type="InterPro" id="IPR007554">
    <property type="entry name" value="Glycerophosphate_synth"/>
</dbReference>
<gene>
    <name evidence="8" type="ORF">Rhe02_85480</name>
</gene>
<dbReference type="Gene3D" id="3.90.550.10">
    <property type="entry name" value="Spore Coat Polysaccharide Biosynthesis Protein SpsA, Chain A"/>
    <property type="match status" value="1"/>
</dbReference>
<dbReference type="RefSeq" id="WP_203914194.1">
    <property type="nucleotide sequence ID" value="NZ_BONY01000096.1"/>
</dbReference>
<evidence type="ECO:0000313" key="9">
    <source>
        <dbReference type="Proteomes" id="UP000612899"/>
    </source>
</evidence>
<sequence length="651" mass="74962">MPLISIVVPIYGVEPYLRPCLDSILAQGFTDFELIAVDDSSPDHCGEIIDEYAAADRRVRPLHLEANVGLGLARNAGFELARGDYTWFVDSDDWLAQGALSAIAQRLAATRPDVLMVDYARAHLDGSTKRNRKSHLFTDAPAAPFRIEDYPKLLENYGVAWNKLVRTDFLRQARIPFPPGWYEDVPFTYPVLAKANSIAVLDQICVYYRQRRRGSILGTCSARHIELFDQYELALSRLEEGTVKDYLRPFAVDHGVLVLNAKGRLPGSARRVFFRRLAEFKLQHGVRTTRWKQRFLFAGGWRWYPQIKKVVKARPRTGALRRKLRRLPGLLYYRWQRRLPLENLAVYSSYWGRAYECNPAAIHAKAQELVPGVRSVWVVRPDQVARMPAGVEHVVRGSFAYYRVMARAKWFIYNDGLEGEIVKRPGTIHLQTHHGTPLKHMGVDEPGINVEKLLKRCDRWDFNLSSNKYSTETWERAYPCRFETLEYGAPRNDVLVNAPTSGQGIVLYAPTFRRGLRPPVIHGVNVVVKHHYFDEKIPQPSITALMLSADVLITDYSSVMFDFALLDRPIVIYAPDWEHYVRTRGVYFDLLKEPPGLVTTTEEELQRGFDSGEVWAYDERRRAFRERFCQFDDGKAAERVVRRIFLGEKPW</sequence>
<dbReference type="CDD" id="cd00761">
    <property type="entry name" value="Glyco_tranf_GTA_type"/>
    <property type="match status" value="1"/>
</dbReference>
<dbReference type="Gene3D" id="3.40.50.12580">
    <property type="match status" value="1"/>
</dbReference>
<name>A0A8J3VLU6_9ACTN</name>
<reference evidence="8" key="1">
    <citation type="submission" date="2021-01" db="EMBL/GenBank/DDBJ databases">
        <title>Whole genome shotgun sequence of Rhizocola hellebori NBRC 109834.</title>
        <authorList>
            <person name="Komaki H."/>
            <person name="Tamura T."/>
        </authorList>
    </citation>
    <scope>NUCLEOTIDE SEQUENCE</scope>
    <source>
        <strain evidence="8">NBRC 109834</strain>
    </source>
</reference>
<dbReference type="PANTHER" id="PTHR37316">
    <property type="entry name" value="TEICHOIC ACID GLYCEROL-PHOSPHATE PRIMASE"/>
    <property type="match status" value="1"/>
</dbReference>
<evidence type="ECO:0000256" key="3">
    <source>
        <dbReference type="ARBA" id="ARBA00022475"/>
    </source>
</evidence>
<feature type="domain" description="Glycosyltransferase 2-like" evidence="7">
    <location>
        <begin position="5"/>
        <end position="164"/>
    </location>
</feature>
<dbReference type="Proteomes" id="UP000612899">
    <property type="component" value="Unassembled WGS sequence"/>
</dbReference>
<keyword evidence="9" id="KW-1185">Reference proteome</keyword>
<evidence type="ECO:0000256" key="2">
    <source>
        <dbReference type="ARBA" id="ARBA00010488"/>
    </source>
</evidence>
<dbReference type="AlphaFoldDB" id="A0A8J3VLU6"/>
<evidence type="ECO:0000256" key="5">
    <source>
        <dbReference type="ARBA" id="ARBA00022944"/>
    </source>
</evidence>
<keyword evidence="6" id="KW-0472">Membrane</keyword>
<dbReference type="Pfam" id="PF04464">
    <property type="entry name" value="Glyphos_transf"/>
    <property type="match status" value="2"/>
</dbReference>
<keyword evidence="3" id="KW-1003">Cell membrane</keyword>
<dbReference type="Pfam" id="PF00535">
    <property type="entry name" value="Glycos_transf_2"/>
    <property type="match status" value="1"/>
</dbReference>
<dbReference type="InterPro" id="IPR051612">
    <property type="entry name" value="Teichoic_Acid_Biosynth"/>
</dbReference>
<dbReference type="PANTHER" id="PTHR37316:SF3">
    <property type="entry name" value="TEICHOIC ACID GLYCEROL-PHOSPHATE TRANSFERASE"/>
    <property type="match status" value="1"/>
</dbReference>
<evidence type="ECO:0000256" key="1">
    <source>
        <dbReference type="ARBA" id="ARBA00004202"/>
    </source>
</evidence>
<organism evidence="8 9">
    <name type="scientific">Rhizocola hellebori</name>
    <dbReference type="NCBI Taxonomy" id="1392758"/>
    <lineage>
        <taxon>Bacteria</taxon>
        <taxon>Bacillati</taxon>
        <taxon>Actinomycetota</taxon>
        <taxon>Actinomycetes</taxon>
        <taxon>Micromonosporales</taxon>
        <taxon>Micromonosporaceae</taxon>
        <taxon>Rhizocola</taxon>
    </lineage>
</organism>
<dbReference type="GO" id="GO:0019350">
    <property type="term" value="P:teichoic acid biosynthetic process"/>
    <property type="evidence" value="ECO:0007669"/>
    <property type="project" value="UniProtKB-KW"/>
</dbReference>
<dbReference type="GO" id="GO:0047355">
    <property type="term" value="F:CDP-glycerol glycerophosphotransferase activity"/>
    <property type="evidence" value="ECO:0007669"/>
    <property type="project" value="InterPro"/>
</dbReference>
<evidence type="ECO:0000259" key="7">
    <source>
        <dbReference type="Pfam" id="PF00535"/>
    </source>
</evidence>
<dbReference type="EMBL" id="BONY01000096">
    <property type="protein sequence ID" value="GIH10481.1"/>
    <property type="molecule type" value="Genomic_DNA"/>
</dbReference>
<dbReference type="SUPFAM" id="SSF53448">
    <property type="entry name" value="Nucleotide-diphospho-sugar transferases"/>
    <property type="match status" value="1"/>
</dbReference>
<comment type="caution">
    <text evidence="8">The sequence shown here is derived from an EMBL/GenBank/DDBJ whole genome shotgun (WGS) entry which is preliminary data.</text>
</comment>
<dbReference type="InterPro" id="IPR001173">
    <property type="entry name" value="Glyco_trans_2-like"/>
</dbReference>
<evidence type="ECO:0000256" key="6">
    <source>
        <dbReference type="ARBA" id="ARBA00023136"/>
    </source>
</evidence>
<evidence type="ECO:0000313" key="8">
    <source>
        <dbReference type="EMBL" id="GIH10481.1"/>
    </source>
</evidence>
<dbReference type="InterPro" id="IPR029044">
    <property type="entry name" value="Nucleotide-diphossugar_trans"/>
</dbReference>
<dbReference type="Gene3D" id="3.40.50.11820">
    <property type="match status" value="1"/>
</dbReference>